<feature type="domain" description="Response regulatory" evidence="12">
    <location>
        <begin position="6"/>
        <end position="119"/>
    </location>
</feature>
<dbReference type="GO" id="GO:0000156">
    <property type="term" value="F:phosphorelay response regulator activity"/>
    <property type="evidence" value="ECO:0007669"/>
    <property type="project" value="TreeGrafter"/>
</dbReference>
<feature type="modified residue" description="4-aspartylphosphate" evidence="10">
    <location>
        <position position="55"/>
    </location>
</feature>
<dbReference type="Pfam" id="PF00486">
    <property type="entry name" value="Trans_reg_C"/>
    <property type="match status" value="1"/>
</dbReference>
<dbReference type="InterPro" id="IPR039420">
    <property type="entry name" value="WalR-like"/>
</dbReference>
<organism evidence="14 15">
    <name type="scientific">Microbaculum marinisediminis</name>
    <dbReference type="NCBI Taxonomy" id="2931392"/>
    <lineage>
        <taxon>Bacteria</taxon>
        <taxon>Pseudomonadati</taxon>
        <taxon>Pseudomonadota</taxon>
        <taxon>Alphaproteobacteria</taxon>
        <taxon>Hyphomicrobiales</taxon>
        <taxon>Tepidamorphaceae</taxon>
        <taxon>Microbaculum</taxon>
    </lineage>
</organism>
<dbReference type="Gene3D" id="3.40.50.2300">
    <property type="match status" value="1"/>
</dbReference>
<evidence type="ECO:0000256" key="1">
    <source>
        <dbReference type="ARBA" id="ARBA00004496"/>
    </source>
</evidence>
<evidence type="ECO:0000256" key="3">
    <source>
        <dbReference type="ARBA" id="ARBA00022553"/>
    </source>
</evidence>
<gene>
    <name evidence="14" type="ORF">MUB46_17075</name>
</gene>
<dbReference type="InterPro" id="IPR001867">
    <property type="entry name" value="OmpR/PhoB-type_DNA-bd"/>
</dbReference>
<evidence type="ECO:0000256" key="7">
    <source>
        <dbReference type="ARBA" id="ARBA00023159"/>
    </source>
</evidence>
<feature type="DNA-binding region" description="OmpR/PhoB-type" evidence="11">
    <location>
        <begin position="137"/>
        <end position="237"/>
    </location>
</feature>
<dbReference type="SUPFAM" id="SSF52172">
    <property type="entry name" value="CheY-like"/>
    <property type="match status" value="1"/>
</dbReference>
<dbReference type="GO" id="GO:0032993">
    <property type="term" value="C:protein-DNA complex"/>
    <property type="evidence" value="ECO:0007669"/>
    <property type="project" value="TreeGrafter"/>
</dbReference>
<dbReference type="AlphaFoldDB" id="A0AAW5R066"/>
<proteinExistence type="predicted"/>
<accession>A0AAW5R066</accession>
<feature type="domain" description="OmpR/PhoB-type" evidence="13">
    <location>
        <begin position="137"/>
        <end position="237"/>
    </location>
</feature>
<keyword evidence="15" id="KW-1185">Reference proteome</keyword>
<dbReference type="GO" id="GO:0000976">
    <property type="term" value="F:transcription cis-regulatory region binding"/>
    <property type="evidence" value="ECO:0007669"/>
    <property type="project" value="TreeGrafter"/>
</dbReference>
<evidence type="ECO:0000256" key="10">
    <source>
        <dbReference type="PROSITE-ProRule" id="PRU00169"/>
    </source>
</evidence>
<evidence type="ECO:0000256" key="4">
    <source>
        <dbReference type="ARBA" id="ARBA00023012"/>
    </source>
</evidence>
<dbReference type="Gene3D" id="6.10.250.690">
    <property type="match status" value="1"/>
</dbReference>
<dbReference type="Proteomes" id="UP001320898">
    <property type="component" value="Unassembled WGS sequence"/>
</dbReference>
<comment type="subcellular location">
    <subcellularLocation>
        <location evidence="1">Cytoplasm</location>
    </subcellularLocation>
</comment>
<sequence length="247" mass="27916">MTDNPHILVVDDDPDVREMVRDYLLTNEFLVSTAENGAAMKAVLAERPVHVVVLDLKMPGEDGFTLTRYLRDRGPVGIIMLTGSGEMVDRVVGLELGADDYLTKPFDPRELLARIRSLLRRLASGEARDDEPPATMGHEVVMGRCILNLDSKRLYTREGEDVPMTSMEFDLLKSFAECPNRVLSRDQLLDMAHNRDMEAFDRSIDIRIMRLRRKIETDPSKPEVLKTVRGLGYMFVPAGKRARSALD</sequence>
<dbReference type="InterPro" id="IPR001789">
    <property type="entry name" value="Sig_transdc_resp-reg_receiver"/>
</dbReference>
<dbReference type="Pfam" id="PF00072">
    <property type="entry name" value="Response_reg"/>
    <property type="match status" value="1"/>
</dbReference>
<keyword evidence="3 10" id="KW-0597">Phosphoprotein</keyword>
<keyword evidence="5" id="KW-0805">Transcription regulation</keyword>
<evidence type="ECO:0000313" key="15">
    <source>
        <dbReference type="Proteomes" id="UP001320898"/>
    </source>
</evidence>
<evidence type="ECO:0000256" key="6">
    <source>
        <dbReference type="ARBA" id="ARBA00023125"/>
    </source>
</evidence>
<evidence type="ECO:0000256" key="11">
    <source>
        <dbReference type="PROSITE-ProRule" id="PRU01091"/>
    </source>
</evidence>
<evidence type="ECO:0000256" key="5">
    <source>
        <dbReference type="ARBA" id="ARBA00023015"/>
    </source>
</evidence>
<comment type="caution">
    <text evidence="14">The sequence shown here is derived from an EMBL/GenBank/DDBJ whole genome shotgun (WGS) entry which is preliminary data.</text>
</comment>
<name>A0AAW5R066_9HYPH</name>
<dbReference type="EMBL" id="JALIDZ010000008">
    <property type="protein sequence ID" value="MCT8973577.1"/>
    <property type="molecule type" value="Genomic_DNA"/>
</dbReference>
<dbReference type="PANTHER" id="PTHR48111">
    <property type="entry name" value="REGULATOR OF RPOS"/>
    <property type="match status" value="1"/>
</dbReference>
<dbReference type="SMART" id="SM00448">
    <property type="entry name" value="REC"/>
    <property type="match status" value="1"/>
</dbReference>
<dbReference type="PANTHER" id="PTHR48111:SF4">
    <property type="entry name" value="DNA-BINDING DUAL TRANSCRIPTIONAL REGULATOR OMPR"/>
    <property type="match status" value="1"/>
</dbReference>
<keyword evidence="6 11" id="KW-0238">DNA-binding</keyword>
<keyword evidence="2" id="KW-0963">Cytoplasm</keyword>
<reference evidence="14 15" key="1">
    <citation type="submission" date="2022-04" db="EMBL/GenBank/DDBJ databases">
        <authorList>
            <person name="Ye Y.-Q."/>
            <person name="Du Z.-J."/>
        </authorList>
    </citation>
    <scope>NUCLEOTIDE SEQUENCE [LARGE SCALE GENOMIC DNA]</scope>
    <source>
        <strain evidence="14 15">A6E488</strain>
    </source>
</reference>
<dbReference type="SMART" id="SM00862">
    <property type="entry name" value="Trans_reg_C"/>
    <property type="match status" value="1"/>
</dbReference>
<keyword evidence="8" id="KW-0804">Transcription</keyword>
<dbReference type="PROSITE" id="PS51755">
    <property type="entry name" value="OMPR_PHOB"/>
    <property type="match status" value="1"/>
</dbReference>
<dbReference type="FunFam" id="1.10.10.10:FF:000099">
    <property type="entry name" value="Two-component system response regulator TorR"/>
    <property type="match status" value="1"/>
</dbReference>
<protein>
    <recommendedName>
        <fullName evidence="9">Regulatory protein VirG</fullName>
    </recommendedName>
</protein>
<evidence type="ECO:0000259" key="13">
    <source>
        <dbReference type="PROSITE" id="PS51755"/>
    </source>
</evidence>
<keyword evidence="4" id="KW-0902">Two-component regulatory system</keyword>
<keyword evidence="7" id="KW-0010">Activator</keyword>
<evidence type="ECO:0000313" key="14">
    <source>
        <dbReference type="EMBL" id="MCT8973577.1"/>
    </source>
</evidence>
<dbReference type="Gene3D" id="1.10.10.10">
    <property type="entry name" value="Winged helix-like DNA-binding domain superfamily/Winged helix DNA-binding domain"/>
    <property type="match status" value="1"/>
</dbReference>
<evidence type="ECO:0000259" key="12">
    <source>
        <dbReference type="PROSITE" id="PS50110"/>
    </source>
</evidence>
<dbReference type="CDD" id="cd00383">
    <property type="entry name" value="trans_reg_C"/>
    <property type="match status" value="1"/>
</dbReference>
<dbReference type="InterPro" id="IPR016032">
    <property type="entry name" value="Sig_transdc_resp-reg_C-effctor"/>
</dbReference>
<evidence type="ECO:0000256" key="9">
    <source>
        <dbReference type="ARBA" id="ARBA00067337"/>
    </source>
</evidence>
<dbReference type="InterPro" id="IPR011006">
    <property type="entry name" value="CheY-like_superfamily"/>
</dbReference>
<dbReference type="GO" id="GO:0006355">
    <property type="term" value="P:regulation of DNA-templated transcription"/>
    <property type="evidence" value="ECO:0007669"/>
    <property type="project" value="InterPro"/>
</dbReference>
<dbReference type="SUPFAM" id="SSF46894">
    <property type="entry name" value="C-terminal effector domain of the bipartite response regulators"/>
    <property type="match status" value="1"/>
</dbReference>
<dbReference type="PROSITE" id="PS50110">
    <property type="entry name" value="RESPONSE_REGULATORY"/>
    <property type="match status" value="1"/>
</dbReference>
<dbReference type="RefSeq" id="WP_261617162.1">
    <property type="nucleotide sequence ID" value="NZ_JALIDZ010000008.1"/>
</dbReference>
<dbReference type="InterPro" id="IPR036388">
    <property type="entry name" value="WH-like_DNA-bd_sf"/>
</dbReference>
<dbReference type="GO" id="GO:0005829">
    <property type="term" value="C:cytosol"/>
    <property type="evidence" value="ECO:0007669"/>
    <property type="project" value="TreeGrafter"/>
</dbReference>
<evidence type="ECO:0000256" key="2">
    <source>
        <dbReference type="ARBA" id="ARBA00022490"/>
    </source>
</evidence>
<evidence type="ECO:0000256" key="8">
    <source>
        <dbReference type="ARBA" id="ARBA00023163"/>
    </source>
</evidence>